<feature type="compositionally biased region" description="Polar residues" evidence="1">
    <location>
        <begin position="82"/>
        <end position="95"/>
    </location>
</feature>
<name>A0A395TMT9_VIBCL</name>
<evidence type="ECO:0000313" key="3">
    <source>
        <dbReference type="Proteomes" id="UP000266701"/>
    </source>
</evidence>
<accession>A0A395TMT9</accession>
<dbReference type="AlphaFoldDB" id="A0A395TMT9"/>
<evidence type="ECO:0000313" key="2">
    <source>
        <dbReference type="EMBL" id="RGP86127.1"/>
    </source>
</evidence>
<protein>
    <submittedName>
        <fullName evidence="2">Uncharacterized protein</fullName>
    </submittedName>
</protein>
<sequence>MTCIAKKTHCGFQRIIPIRLHGQTDTGTASPLRPKTATHPDKVSFGIGNGPIEVITIAPINKRFSWGAGRLETRAKPKNEGKSITSINLSDKSIT</sequence>
<gene>
    <name evidence="2" type="ORF">BC353_14570</name>
</gene>
<organism evidence="2 3">
    <name type="scientific">Vibrio cholerae</name>
    <dbReference type="NCBI Taxonomy" id="666"/>
    <lineage>
        <taxon>Bacteria</taxon>
        <taxon>Pseudomonadati</taxon>
        <taxon>Pseudomonadota</taxon>
        <taxon>Gammaproteobacteria</taxon>
        <taxon>Vibrionales</taxon>
        <taxon>Vibrionaceae</taxon>
        <taxon>Vibrio</taxon>
    </lineage>
</organism>
<evidence type="ECO:0000256" key="1">
    <source>
        <dbReference type="SAM" id="MobiDB-lite"/>
    </source>
</evidence>
<dbReference type="Proteomes" id="UP000266701">
    <property type="component" value="Unassembled WGS sequence"/>
</dbReference>
<feature type="region of interest" description="Disordered" evidence="1">
    <location>
        <begin position="23"/>
        <end position="44"/>
    </location>
</feature>
<comment type="caution">
    <text evidence="2">The sequence shown here is derived from an EMBL/GenBank/DDBJ whole genome shotgun (WGS) entry which is preliminary data.</text>
</comment>
<feature type="region of interest" description="Disordered" evidence="1">
    <location>
        <begin position="76"/>
        <end position="95"/>
    </location>
</feature>
<proteinExistence type="predicted"/>
<reference evidence="2 3" key="1">
    <citation type="journal article" date="2017" name="Emerg. Infect. Dis.">
        <title>Carbapenemase VCC-1-Producing Vibrio cholerae in Coastal Waters of Germany.</title>
        <authorList>
            <person name="Hammerl J.A."/>
            <person name="Jackel C."/>
            <person name="Bortolaia V."/>
            <person name="Schwartz K."/>
            <person name="Bier N."/>
            <person name="Hendriksen R.S."/>
            <person name="Guerra B."/>
            <person name="Strauch E."/>
        </authorList>
    </citation>
    <scope>NUCLEOTIDE SEQUENCE [LARGE SCALE GENOMIC DNA]</scope>
    <source>
        <strain evidence="2 3">VN-2825</strain>
    </source>
</reference>
<dbReference type="EMBL" id="MCBA01000152">
    <property type="protein sequence ID" value="RGP86127.1"/>
    <property type="molecule type" value="Genomic_DNA"/>
</dbReference>